<dbReference type="InterPro" id="IPR000572">
    <property type="entry name" value="OxRdtase_Mopterin-bd_dom"/>
</dbReference>
<protein>
    <recommendedName>
        <fullName evidence="2">Oxidoreductase molybdopterin-binding domain-containing protein</fullName>
    </recommendedName>
</protein>
<dbReference type="OrthoDB" id="9798763at2"/>
<dbReference type="SUPFAM" id="SSF56524">
    <property type="entry name" value="Oxidoreductase molybdopterin-binding domain"/>
    <property type="match status" value="1"/>
</dbReference>
<evidence type="ECO:0000313" key="3">
    <source>
        <dbReference type="EMBL" id="SDJ17030.1"/>
    </source>
</evidence>
<dbReference type="STRING" id="555512.SAMN04487993_102063"/>
<sequence>MSLLARPFLTVFTTLVLLVAPPVAAQEALPMPEGEPLLTVTGEISVTNQDEAAVFDRAMLESMETVTFTTSTIWTEGPQTFTGVPLSELMEAVGATGSSMKATAINDYAVDIPREDWVQDGPILAYLNDGEEMPVRDKGPLWVVYPYDLNASYQSEVIYSRSIWQLDRIVVVE</sequence>
<feature type="chain" id="PRO_5011597719" description="Oxidoreductase molybdopterin-binding domain-containing protein" evidence="1">
    <location>
        <begin position="26"/>
        <end position="173"/>
    </location>
</feature>
<dbReference type="AlphaFoldDB" id="A0A1G8RKY8"/>
<dbReference type="InterPro" id="IPR036374">
    <property type="entry name" value="OxRdtase_Mopterin-bd_sf"/>
</dbReference>
<evidence type="ECO:0000256" key="1">
    <source>
        <dbReference type="SAM" id="SignalP"/>
    </source>
</evidence>
<feature type="domain" description="Oxidoreductase molybdopterin-binding" evidence="2">
    <location>
        <begin position="74"/>
        <end position="146"/>
    </location>
</feature>
<reference evidence="3 4" key="1">
    <citation type="submission" date="2016-10" db="EMBL/GenBank/DDBJ databases">
        <authorList>
            <person name="de Groot N.N."/>
        </authorList>
    </citation>
    <scope>NUCLEOTIDE SEQUENCE [LARGE SCALE GENOMIC DNA]</scope>
    <source>
        <strain evidence="3 4">DSM 26424</strain>
    </source>
</reference>
<name>A0A1G8RKY8_9RHOB</name>
<proteinExistence type="predicted"/>
<feature type="signal peptide" evidence="1">
    <location>
        <begin position="1"/>
        <end position="25"/>
    </location>
</feature>
<keyword evidence="1" id="KW-0732">Signal</keyword>
<keyword evidence="4" id="KW-1185">Reference proteome</keyword>
<evidence type="ECO:0000313" key="4">
    <source>
        <dbReference type="Proteomes" id="UP000199093"/>
    </source>
</evidence>
<dbReference type="Pfam" id="PF00174">
    <property type="entry name" value="Oxidored_molyb"/>
    <property type="match status" value="1"/>
</dbReference>
<dbReference type="Gene3D" id="3.90.420.10">
    <property type="entry name" value="Oxidoreductase, molybdopterin-binding domain"/>
    <property type="match status" value="1"/>
</dbReference>
<accession>A0A1G8RKY8</accession>
<dbReference type="RefSeq" id="WP_110506218.1">
    <property type="nucleotide sequence ID" value="NZ_FNEJ01000020.1"/>
</dbReference>
<dbReference type="Proteomes" id="UP000199093">
    <property type="component" value="Unassembled WGS sequence"/>
</dbReference>
<organism evidence="3 4">
    <name type="scientific">Salipiger marinus</name>
    <dbReference type="NCBI Taxonomy" id="555512"/>
    <lineage>
        <taxon>Bacteria</taxon>
        <taxon>Pseudomonadati</taxon>
        <taxon>Pseudomonadota</taxon>
        <taxon>Alphaproteobacteria</taxon>
        <taxon>Rhodobacterales</taxon>
        <taxon>Roseobacteraceae</taxon>
        <taxon>Salipiger</taxon>
    </lineage>
</organism>
<dbReference type="EMBL" id="FNEJ01000020">
    <property type="protein sequence ID" value="SDJ17030.1"/>
    <property type="molecule type" value="Genomic_DNA"/>
</dbReference>
<gene>
    <name evidence="3" type="ORF">SAMN04487993_102063</name>
</gene>
<evidence type="ECO:0000259" key="2">
    <source>
        <dbReference type="Pfam" id="PF00174"/>
    </source>
</evidence>